<organism evidence="2 3">
    <name type="scientific">Lactuca virosa</name>
    <dbReference type="NCBI Taxonomy" id="75947"/>
    <lineage>
        <taxon>Eukaryota</taxon>
        <taxon>Viridiplantae</taxon>
        <taxon>Streptophyta</taxon>
        <taxon>Embryophyta</taxon>
        <taxon>Tracheophyta</taxon>
        <taxon>Spermatophyta</taxon>
        <taxon>Magnoliopsida</taxon>
        <taxon>eudicotyledons</taxon>
        <taxon>Gunneridae</taxon>
        <taxon>Pentapetalae</taxon>
        <taxon>asterids</taxon>
        <taxon>campanulids</taxon>
        <taxon>Asterales</taxon>
        <taxon>Asteraceae</taxon>
        <taxon>Cichorioideae</taxon>
        <taxon>Cichorieae</taxon>
        <taxon>Lactucinae</taxon>
        <taxon>Lactuca</taxon>
    </lineage>
</organism>
<gene>
    <name evidence="2" type="ORF">LVIROSA_LOCUS9968</name>
</gene>
<dbReference type="AlphaFoldDB" id="A0AAU9M3S2"/>
<comment type="caution">
    <text evidence="2">The sequence shown here is derived from an EMBL/GenBank/DDBJ whole genome shotgun (WGS) entry which is preliminary data.</text>
</comment>
<evidence type="ECO:0000313" key="3">
    <source>
        <dbReference type="Proteomes" id="UP001157418"/>
    </source>
</evidence>
<feature type="compositionally biased region" description="Basic and acidic residues" evidence="1">
    <location>
        <begin position="39"/>
        <end position="50"/>
    </location>
</feature>
<dbReference type="EMBL" id="CAKMRJ010001112">
    <property type="protein sequence ID" value="CAH1422648.1"/>
    <property type="molecule type" value="Genomic_DNA"/>
</dbReference>
<name>A0AAU9M3S2_9ASTR</name>
<dbReference type="Proteomes" id="UP001157418">
    <property type="component" value="Unassembled WGS sequence"/>
</dbReference>
<evidence type="ECO:0000256" key="1">
    <source>
        <dbReference type="SAM" id="MobiDB-lite"/>
    </source>
</evidence>
<feature type="compositionally biased region" description="Basic and acidic residues" evidence="1">
    <location>
        <begin position="76"/>
        <end position="101"/>
    </location>
</feature>
<feature type="compositionally biased region" description="Polar residues" evidence="1">
    <location>
        <begin position="12"/>
        <end position="23"/>
    </location>
</feature>
<sequence>MTNIIIEEKTESTTLYEFPSNETGVEGINLTPIMGQKTNDQKENEDKEGNGEEDNDNDESQPKVDYFLDSNEAENEGIKNDGDKNKKEGETEVKRERWKEQ</sequence>
<evidence type="ECO:0000313" key="2">
    <source>
        <dbReference type="EMBL" id="CAH1422648.1"/>
    </source>
</evidence>
<accession>A0AAU9M3S2</accession>
<keyword evidence="3" id="KW-1185">Reference proteome</keyword>
<feature type="region of interest" description="Disordered" evidence="1">
    <location>
        <begin position="1"/>
        <end position="101"/>
    </location>
</feature>
<protein>
    <submittedName>
        <fullName evidence="2">Uncharacterized protein</fullName>
    </submittedName>
</protein>
<feature type="compositionally biased region" description="Basic and acidic residues" evidence="1">
    <location>
        <begin position="1"/>
        <end position="11"/>
    </location>
</feature>
<reference evidence="2 3" key="1">
    <citation type="submission" date="2022-01" db="EMBL/GenBank/DDBJ databases">
        <authorList>
            <person name="Xiong W."/>
            <person name="Schranz E."/>
        </authorList>
    </citation>
    <scope>NUCLEOTIDE SEQUENCE [LARGE SCALE GENOMIC DNA]</scope>
</reference>
<proteinExistence type="predicted"/>